<keyword evidence="6 10" id="KW-0863">Zinc-finger</keyword>
<dbReference type="Gene3D" id="3.30.40.10">
    <property type="entry name" value="Zinc/RING finger domain, C3HC4 (zinc finger)"/>
    <property type="match status" value="1"/>
</dbReference>
<dbReference type="GO" id="GO:0005634">
    <property type="term" value="C:nucleus"/>
    <property type="evidence" value="ECO:0000318"/>
    <property type="project" value="GO_Central"/>
</dbReference>
<keyword evidence="4" id="KW-0808">Transferase</keyword>
<evidence type="ECO:0000256" key="11">
    <source>
        <dbReference type="SAM" id="MobiDB-lite"/>
    </source>
</evidence>
<evidence type="ECO:0000256" key="1">
    <source>
        <dbReference type="ARBA" id="ARBA00004123"/>
    </source>
</evidence>
<reference evidence="13" key="2">
    <citation type="submission" date="2018-08" db="UniProtKB">
        <authorList>
            <consortium name="EnsemblPlants"/>
        </authorList>
    </citation>
    <scope>IDENTIFICATION</scope>
    <source>
        <strain evidence="13">Yugu1</strain>
    </source>
</reference>
<dbReference type="STRING" id="4555.K3Z8G2"/>
<keyword evidence="5" id="KW-0479">Metal-binding</keyword>
<dbReference type="CDD" id="cd16651">
    <property type="entry name" value="SPL-RING_NSE2"/>
    <property type="match status" value="1"/>
</dbReference>
<keyword evidence="9" id="KW-0539">Nucleus</keyword>
<dbReference type="Gramene" id="KQL14324">
    <property type="protein sequence ID" value="KQL14324"/>
    <property type="gene ID" value="SETIT_022832mg"/>
</dbReference>
<dbReference type="OMA" id="VECKHIY"/>
<dbReference type="PROSITE" id="PS51044">
    <property type="entry name" value="ZF_SP_RING"/>
    <property type="match status" value="1"/>
</dbReference>
<comment type="pathway">
    <text evidence="2">Protein modification; protein sumoylation.</text>
</comment>
<dbReference type="EnsemblPlants" id="KQL14324">
    <property type="protein sequence ID" value="KQL14324"/>
    <property type="gene ID" value="SETIT_022832mg"/>
</dbReference>
<dbReference type="InterPro" id="IPR013083">
    <property type="entry name" value="Znf_RING/FYVE/PHD"/>
</dbReference>
<protein>
    <recommendedName>
        <fullName evidence="12">SP-RING-type domain-containing protein</fullName>
    </recommendedName>
</protein>
<evidence type="ECO:0000256" key="8">
    <source>
        <dbReference type="ARBA" id="ARBA00022833"/>
    </source>
</evidence>
<evidence type="ECO:0000256" key="5">
    <source>
        <dbReference type="ARBA" id="ARBA00022723"/>
    </source>
</evidence>
<evidence type="ECO:0000256" key="9">
    <source>
        <dbReference type="ARBA" id="ARBA00023242"/>
    </source>
</evidence>
<evidence type="ECO:0000256" key="6">
    <source>
        <dbReference type="ARBA" id="ARBA00022771"/>
    </source>
</evidence>
<feature type="compositionally biased region" description="Acidic residues" evidence="11">
    <location>
        <begin position="284"/>
        <end position="294"/>
    </location>
</feature>
<evidence type="ECO:0000256" key="2">
    <source>
        <dbReference type="ARBA" id="ARBA00004718"/>
    </source>
</evidence>
<keyword evidence="8" id="KW-0862">Zinc</keyword>
<accession>K3Z8G2</accession>
<dbReference type="InterPro" id="IPR004181">
    <property type="entry name" value="Znf_MIZ"/>
</dbReference>
<proteinExistence type="inferred from homology"/>
<dbReference type="EMBL" id="AGNK02001551">
    <property type="status" value="NOT_ANNOTATED_CDS"/>
    <property type="molecule type" value="Genomic_DNA"/>
</dbReference>
<comment type="subcellular location">
    <subcellularLocation>
        <location evidence="1">Nucleus</location>
    </subcellularLocation>
</comment>
<feature type="compositionally biased region" description="Pro residues" evidence="11">
    <location>
        <begin position="10"/>
        <end position="20"/>
    </location>
</feature>
<dbReference type="InterPro" id="IPR026846">
    <property type="entry name" value="Nse2(Mms21)"/>
</dbReference>
<feature type="domain" description="SP-RING-type" evidence="12">
    <location>
        <begin position="184"/>
        <end position="271"/>
    </location>
</feature>
<dbReference type="eggNOG" id="KOG2979">
    <property type="taxonomic scope" value="Eukaryota"/>
</dbReference>
<dbReference type="PANTHER" id="PTHR21330">
    <property type="entry name" value="E3 SUMO-PROTEIN LIGASE NSE2"/>
    <property type="match status" value="1"/>
</dbReference>
<evidence type="ECO:0000313" key="14">
    <source>
        <dbReference type="Proteomes" id="UP000004995"/>
    </source>
</evidence>
<dbReference type="UniPathway" id="UPA00886"/>
<dbReference type="HOGENOM" id="CLU_099247_0_0_1"/>
<dbReference type="GO" id="GO:0061665">
    <property type="term" value="F:SUMO ligase activity"/>
    <property type="evidence" value="ECO:0000318"/>
    <property type="project" value="GO_Central"/>
</dbReference>
<organism evidence="13 14">
    <name type="scientific">Setaria italica</name>
    <name type="common">Foxtail millet</name>
    <name type="synonym">Panicum italicum</name>
    <dbReference type="NCBI Taxonomy" id="4555"/>
    <lineage>
        <taxon>Eukaryota</taxon>
        <taxon>Viridiplantae</taxon>
        <taxon>Streptophyta</taxon>
        <taxon>Embryophyta</taxon>
        <taxon>Tracheophyta</taxon>
        <taxon>Spermatophyta</taxon>
        <taxon>Magnoliopsida</taxon>
        <taxon>Liliopsida</taxon>
        <taxon>Poales</taxon>
        <taxon>Poaceae</taxon>
        <taxon>PACMAD clade</taxon>
        <taxon>Panicoideae</taxon>
        <taxon>Panicodae</taxon>
        <taxon>Paniceae</taxon>
        <taxon>Cenchrinae</taxon>
        <taxon>Setaria</taxon>
    </lineage>
</organism>
<keyword evidence="14" id="KW-1185">Reference proteome</keyword>
<feature type="region of interest" description="Disordered" evidence="11">
    <location>
        <begin position="1"/>
        <end position="28"/>
    </location>
</feature>
<dbReference type="Proteomes" id="UP000004995">
    <property type="component" value="Unassembled WGS sequence"/>
</dbReference>
<dbReference type="GO" id="GO:0016925">
    <property type="term" value="P:protein sumoylation"/>
    <property type="evidence" value="ECO:0000318"/>
    <property type="project" value="GO_Central"/>
</dbReference>
<dbReference type="AlphaFoldDB" id="K3Z8G2"/>
<dbReference type="GO" id="GO:0000724">
    <property type="term" value="P:double-strand break repair via homologous recombination"/>
    <property type="evidence" value="ECO:0000318"/>
    <property type="project" value="GO_Central"/>
</dbReference>
<feature type="region of interest" description="Disordered" evidence="11">
    <location>
        <begin position="273"/>
        <end position="294"/>
    </location>
</feature>
<dbReference type="InParanoid" id="K3Z8G2"/>
<sequence length="294" mass="32273">MGLRSDSLTPPTPTRPPPPGHTSLRLSPFLSIPSRIRKKAAGVRRKSPAMSSVTTKLSSAANFASSEAQALVAEMRKALGNMKSLAVDYERDGKSDKVQKLEEMVLEMVASYEDCTALTQAIKAVPEVYQPSDQPTDFKTLIESEVNKIKEASSASGQNNPMFRQFRESVWNVHHAGQPMPGEEQEDIVMTSTQMSILNVTCPLTGKPVIELADPVRCVDCRHIYEKGPVFHYIRSQKPPQCPIAGCPRVLQIGKVVCDPLLLIEIDELRSSGPAAPNATNIDDFTDLLDEDDE</sequence>
<evidence type="ECO:0000256" key="4">
    <source>
        <dbReference type="ARBA" id="ARBA00022679"/>
    </source>
</evidence>
<comment type="similarity">
    <text evidence="3">Belongs to the NSE2 family.</text>
</comment>
<evidence type="ECO:0000256" key="3">
    <source>
        <dbReference type="ARBA" id="ARBA00008212"/>
    </source>
</evidence>
<dbReference type="PANTHER" id="PTHR21330:SF1">
    <property type="entry name" value="E3 SUMO-PROTEIN LIGASE NSE2"/>
    <property type="match status" value="1"/>
</dbReference>
<keyword evidence="7" id="KW-0833">Ubl conjugation pathway</keyword>
<name>K3Z8G2_SETIT</name>
<evidence type="ECO:0000256" key="10">
    <source>
        <dbReference type="PROSITE-ProRule" id="PRU00452"/>
    </source>
</evidence>
<evidence type="ECO:0000259" key="12">
    <source>
        <dbReference type="PROSITE" id="PS51044"/>
    </source>
</evidence>
<evidence type="ECO:0000313" key="13">
    <source>
        <dbReference type="EnsemblPlants" id="KQL14324"/>
    </source>
</evidence>
<reference evidence="14" key="1">
    <citation type="journal article" date="2012" name="Nat. Biotechnol.">
        <title>Reference genome sequence of the model plant Setaria.</title>
        <authorList>
            <person name="Bennetzen J.L."/>
            <person name="Schmutz J."/>
            <person name="Wang H."/>
            <person name="Percifield R."/>
            <person name="Hawkins J."/>
            <person name="Pontaroli A.C."/>
            <person name="Estep M."/>
            <person name="Feng L."/>
            <person name="Vaughn J.N."/>
            <person name="Grimwood J."/>
            <person name="Jenkins J."/>
            <person name="Barry K."/>
            <person name="Lindquist E."/>
            <person name="Hellsten U."/>
            <person name="Deshpande S."/>
            <person name="Wang X."/>
            <person name="Wu X."/>
            <person name="Mitros T."/>
            <person name="Triplett J."/>
            <person name="Yang X."/>
            <person name="Ye C.Y."/>
            <person name="Mauro-Herrera M."/>
            <person name="Wang L."/>
            <person name="Li P."/>
            <person name="Sharma M."/>
            <person name="Sharma R."/>
            <person name="Ronald P.C."/>
            <person name="Panaud O."/>
            <person name="Kellogg E.A."/>
            <person name="Brutnell T.P."/>
            <person name="Doust A.N."/>
            <person name="Tuskan G.A."/>
            <person name="Rokhsar D."/>
            <person name="Devos K.M."/>
        </authorList>
    </citation>
    <scope>NUCLEOTIDE SEQUENCE [LARGE SCALE GENOMIC DNA]</scope>
    <source>
        <strain evidence="14">cv. Yugu1</strain>
    </source>
</reference>
<dbReference type="Pfam" id="PF11789">
    <property type="entry name" value="zf-Nse"/>
    <property type="match status" value="1"/>
</dbReference>
<dbReference type="GO" id="GO:0030915">
    <property type="term" value="C:Smc5-Smc6 complex"/>
    <property type="evidence" value="ECO:0000318"/>
    <property type="project" value="GO_Central"/>
</dbReference>
<evidence type="ECO:0000256" key="7">
    <source>
        <dbReference type="ARBA" id="ARBA00022786"/>
    </source>
</evidence>
<dbReference type="GO" id="GO:0008270">
    <property type="term" value="F:zinc ion binding"/>
    <property type="evidence" value="ECO:0007669"/>
    <property type="project" value="UniProtKB-KW"/>
</dbReference>